<accession>A0A5B0WYC1</accession>
<protein>
    <submittedName>
        <fullName evidence="2">MBL fold metallo-hydrolase</fullName>
    </submittedName>
</protein>
<feature type="domain" description="Metallo-beta-lactamase" evidence="1">
    <location>
        <begin position="97"/>
        <end position="293"/>
    </location>
</feature>
<dbReference type="Gene3D" id="3.60.15.10">
    <property type="entry name" value="Ribonuclease Z/Hydroxyacylglutathione hydrolase-like"/>
    <property type="match status" value="1"/>
</dbReference>
<dbReference type="EMBL" id="VTUX01000004">
    <property type="protein sequence ID" value="KAA1192084.1"/>
    <property type="molecule type" value="Genomic_DNA"/>
</dbReference>
<keyword evidence="2" id="KW-0378">Hydrolase</keyword>
<sequence>MLPGMGSAGDDTGFAGAPRDADGRFSNLDGKLDHGSAAVRMPFFLRRLGTYFRDGDGAAERVENDGAFLRENAQHSVPTVTWVGHATLLVQMEHLTFLTDPIWSDWPSPVPMIGPRRYVAPGIAMADLPAVDFVVISHNHYDHLDLPTLRALAARNDDTVFFVPLGNGDLLRKHGINQVRELDWGETVEFQGASIHCLPSQHWSKRSLTDDQRALWSSWAVTGQERRFYFAGDTGYFNGFADIGERLGPFDLAAVPIGAYAPREMMRASHMNPEEAVRAAEDLRAGATVGIHFGTFDLSDEPLREPAQRFRAAAANSVFGRDGAWLLNIGETREF</sequence>
<gene>
    <name evidence="2" type="ORF">F0M18_10290</name>
</gene>
<dbReference type="InterPro" id="IPR036866">
    <property type="entry name" value="RibonucZ/Hydroxyglut_hydro"/>
</dbReference>
<evidence type="ECO:0000313" key="3">
    <source>
        <dbReference type="Proteomes" id="UP000323708"/>
    </source>
</evidence>
<organism evidence="2 3">
    <name type="scientific">Pseudohalioglobus sediminis</name>
    <dbReference type="NCBI Taxonomy" id="2606449"/>
    <lineage>
        <taxon>Bacteria</taxon>
        <taxon>Pseudomonadati</taxon>
        <taxon>Pseudomonadota</taxon>
        <taxon>Gammaproteobacteria</taxon>
        <taxon>Cellvibrionales</taxon>
        <taxon>Halieaceae</taxon>
        <taxon>Pseudohalioglobus</taxon>
    </lineage>
</organism>
<dbReference type="PANTHER" id="PTHR15032">
    <property type="entry name" value="N-ACYL-PHOSPHATIDYLETHANOLAMINE-HYDROLYZING PHOSPHOLIPASE D"/>
    <property type="match status" value="1"/>
</dbReference>
<name>A0A5B0WYC1_9GAMM</name>
<dbReference type="GO" id="GO:0005737">
    <property type="term" value="C:cytoplasm"/>
    <property type="evidence" value="ECO:0007669"/>
    <property type="project" value="TreeGrafter"/>
</dbReference>
<dbReference type="Proteomes" id="UP000323708">
    <property type="component" value="Unassembled WGS sequence"/>
</dbReference>
<dbReference type="GO" id="GO:0016787">
    <property type="term" value="F:hydrolase activity"/>
    <property type="evidence" value="ECO:0007669"/>
    <property type="project" value="UniProtKB-KW"/>
</dbReference>
<dbReference type="PANTHER" id="PTHR15032:SF36">
    <property type="entry name" value="METALLO-BETA-LACTAMASE DOMAIN-CONTAINING PROTEIN"/>
    <property type="match status" value="1"/>
</dbReference>
<dbReference type="Pfam" id="PF12706">
    <property type="entry name" value="Lactamase_B_2"/>
    <property type="match status" value="1"/>
</dbReference>
<evidence type="ECO:0000259" key="1">
    <source>
        <dbReference type="Pfam" id="PF12706"/>
    </source>
</evidence>
<dbReference type="AlphaFoldDB" id="A0A5B0WYC1"/>
<keyword evidence="3" id="KW-1185">Reference proteome</keyword>
<reference evidence="2 3" key="1">
    <citation type="submission" date="2019-09" db="EMBL/GenBank/DDBJ databases">
        <authorList>
            <person name="Chen X.-Y."/>
        </authorList>
    </citation>
    <scope>NUCLEOTIDE SEQUENCE [LARGE SCALE GENOMIC DNA]</scope>
    <source>
        <strain evidence="2 3">NY5</strain>
    </source>
</reference>
<proteinExistence type="predicted"/>
<dbReference type="SUPFAM" id="SSF56281">
    <property type="entry name" value="Metallo-hydrolase/oxidoreductase"/>
    <property type="match status" value="1"/>
</dbReference>
<comment type="caution">
    <text evidence="2">The sequence shown here is derived from an EMBL/GenBank/DDBJ whole genome shotgun (WGS) entry which is preliminary data.</text>
</comment>
<evidence type="ECO:0000313" key="2">
    <source>
        <dbReference type="EMBL" id="KAA1192084.1"/>
    </source>
</evidence>
<dbReference type="InterPro" id="IPR001279">
    <property type="entry name" value="Metallo-B-lactamas"/>
</dbReference>